<sequence>MQIENASLRGPTTLDPLRNAAFCSIWSSTQVANLGWLVQTVTIGWLMATITASDLMVALVQASTTLPAFILSIVAGAVADTYSRRSVMIAGLSLIALASIVLAVAAAFGFVSPWLILALGFMAGCGFALNDPAWHASVGDILDKRDIPAAVTLMSVGYNMTRSVGPALGGAILAVLGPLAAFLFSACSNLAPLGAVLRNKWHVRSSPLPAERISTAIHDGIRFTALSSDIRAAIIRATLFGLAAIAILALLPLVARDRLAGGPITYGVLFAGFGTGACIAGLNNRLLRKLIPQEWLMAIASIAGAVCCLSLALTSSVPVAILALALGGAGWVVTWTGFDVWVQLASPRWVVGRTLSIYYAFLSGGMAAGSWIWGTVAQTYSLTSSLELAAAGLLLVAVLGFVLPVHLAAEGDQHGCVYPAPAVALDLKPRSGPISARTEYSIHENDLDIFLNHMRTRRYALARAGARDWTLQRNLRKPSRWTETFRTPTWMDFLRLHHRLSPSDQEVVQLLALLHMSDKPPETDLSIERTTDARRTQKTGRPTKRRRHQQGYSHR</sequence>
<feature type="region of interest" description="Disordered" evidence="7">
    <location>
        <begin position="521"/>
        <end position="555"/>
    </location>
</feature>
<dbReference type="InterPro" id="IPR036259">
    <property type="entry name" value="MFS_trans_sf"/>
</dbReference>
<name>A0A060ID15_RHIET</name>
<reference evidence="10 11" key="1">
    <citation type="submission" date="2013-12" db="EMBL/GenBank/DDBJ databases">
        <title>Complete genome sequence of Rhizobium etli bv. mimosae IE4771.</title>
        <authorList>
            <person name="Bustos P."/>
            <person name="Santamaria R.I."/>
            <person name="Lozano L."/>
            <person name="Ormeno-Orrillo E."/>
            <person name="Rogel M.A."/>
            <person name="Romero D."/>
            <person name="Cevallos M.A."/>
            <person name="Martinez-Romero E."/>
            <person name="Gonzalez V."/>
        </authorList>
    </citation>
    <scope>NUCLEOTIDE SEQUENCE [LARGE SCALE GENOMIC DNA]</scope>
    <source>
        <strain evidence="10 11">IE4771</strain>
        <plasmid evidence="11">Plasmid pRetIE4771b</plasmid>
    </source>
</reference>
<keyword evidence="5 8" id="KW-1133">Transmembrane helix</keyword>
<feature type="transmembrane region" description="Helical" evidence="8">
    <location>
        <begin position="295"/>
        <end position="313"/>
    </location>
</feature>
<keyword evidence="10" id="KW-0614">Plasmid</keyword>
<dbReference type="EMBL" id="CP006988">
    <property type="protein sequence ID" value="AIC29960.1"/>
    <property type="molecule type" value="Genomic_DNA"/>
</dbReference>
<feature type="transmembrane region" description="Helical" evidence="8">
    <location>
        <begin position="319"/>
        <end position="344"/>
    </location>
</feature>
<keyword evidence="3" id="KW-1003">Cell membrane</keyword>
<evidence type="ECO:0000256" key="1">
    <source>
        <dbReference type="ARBA" id="ARBA00004651"/>
    </source>
</evidence>
<accession>A0A060ID15</accession>
<dbReference type="Proteomes" id="UP000027180">
    <property type="component" value="Plasmid pRetIE4771b"/>
</dbReference>
<evidence type="ECO:0000256" key="5">
    <source>
        <dbReference type="ARBA" id="ARBA00022989"/>
    </source>
</evidence>
<keyword evidence="6 8" id="KW-0472">Membrane</keyword>
<dbReference type="InterPro" id="IPR010290">
    <property type="entry name" value="TM_effector"/>
</dbReference>
<feature type="compositionally biased region" description="Basic residues" evidence="7">
    <location>
        <begin position="536"/>
        <end position="555"/>
    </location>
</feature>
<dbReference type="AlphaFoldDB" id="A0A060ID15"/>
<dbReference type="Gene3D" id="1.20.1250.20">
    <property type="entry name" value="MFS general substrate transporter like domains"/>
    <property type="match status" value="1"/>
</dbReference>
<dbReference type="SUPFAM" id="SSF103473">
    <property type="entry name" value="MFS general substrate transporter"/>
    <property type="match status" value="1"/>
</dbReference>
<dbReference type="RefSeq" id="WP_051649927.1">
    <property type="nucleotide sequence ID" value="NZ_CP006988.1"/>
</dbReference>
<keyword evidence="2" id="KW-0813">Transport</keyword>
<dbReference type="HOGENOM" id="CLU_034180_11_1_5"/>
<proteinExistence type="predicted"/>
<dbReference type="PROSITE" id="PS50850">
    <property type="entry name" value="MFS"/>
    <property type="match status" value="1"/>
</dbReference>
<feature type="transmembrane region" description="Helical" evidence="8">
    <location>
        <begin position="58"/>
        <end position="79"/>
    </location>
</feature>
<evidence type="ECO:0000259" key="9">
    <source>
        <dbReference type="PROSITE" id="PS50850"/>
    </source>
</evidence>
<dbReference type="KEGG" id="rei:IE4771_PB00230"/>
<evidence type="ECO:0000256" key="6">
    <source>
        <dbReference type="ARBA" id="ARBA00023136"/>
    </source>
</evidence>
<dbReference type="GO" id="GO:0022857">
    <property type="term" value="F:transmembrane transporter activity"/>
    <property type="evidence" value="ECO:0007669"/>
    <property type="project" value="InterPro"/>
</dbReference>
<feature type="transmembrane region" description="Helical" evidence="8">
    <location>
        <begin position="264"/>
        <end position="283"/>
    </location>
</feature>
<dbReference type="InterPro" id="IPR020846">
    <property type="entry name" value="MFS_dom"/>
</dbReference>
<feature type="transmembrane region" description="Helical" evidence="8">
    <location>
        <begin position="86"/>
        <end position="108"/>
    </location>
</feature>
<feature type="transmembrane region" description="Helical" evidence="8">
    <location>
        <begin position="233"/>
        <end position="252"/>
    </location>
</feature>
<comment type="subcellular location">
    <subcellularLocation>
        <location evidence="1">Cell membrane</location>
        <topology evidence="1">Multi-pass membrane protein</topology>
    </subcellularLocation>
</comment>
<dbReference type="GO" id="GO:0005886">
    <property type="term" value="C:plasma membrane"/>
    <property type="evidence" value="ECO:0007669"/>
    <property type="project" value="UniProtKB-SubCell"/>
</dbReference>
<dbReference type="PANTHER" id="PTHR23513:SF11">
    <property type="entry name" value="STAPHYLOFERRIN A TRANSPORTER"/>
    <property type="match status" value="1"/>
</dbReference>
<protein>
    <submittedName>
        <fullName evidence="10">Major facilitator superfamily protein</fullName>
    </submittedName>
</protein>
<feature type="transmembrane region" description="Helical" evidence="8">
    <location>
        <begin position="388"/>
        <end position="409"/>
    </location>
</feature>
<keyword evidence="4 8" id="KW-0812">Transmembrane</keyword>
<feature type="domain" description="Major facilitator superfamily (MFS) profile" evidence="9">
    <location>
        <begin position="1"/>
        <end position="408"/>
    </location>
</feature>
<evidence type="ECO:0000256" key="7">
    <source>
        <dbReference type="SAM" id="MobiDB-lite"/>
    </source>
</evidence>
<feature type="transmembrane region" description="Helical" evidence="8">
    <location>
        <begin position="171"/>
        <end position="197"/>
    </location>
</feature>
<dbReference type="CDD" id="cd06173">
    <property type="entry name" value="MFS_MefA_like"/>
    <property type="match status" value="1"/>
</dbReference>
<feature type="compositionally biased region" description="Basic and acidic residues" evidence="7">
    <location>
        <begin position="521"/>
        <end position="535"/>
    </location>
</feature>
<feature type="transmembrane region" description="Helical" evidence="8">
    <location>
        <begin position="356"/>
        <end position="376"/>
    </location>
</feature>
<evidence type="ECO:0000313" key="10">
    <source>
        <dbReference type="EMBL" id="AIC29960.1"/>
    </source>
</evidence>
<dbReference type="Pfam" id="PF05977">
    <property type="entry name" value="MFS_3"/>
    <property type="match status" value="1"/>
</dbReference>
<organism evidence="10 11">
    <name type="scientific">Rhizobium etli bv. mimosae str. IE4771</name>
    <dbReference type="NCBI Taxonomy" id="1432050"/>
    <lineage>
        <taxon>Bacteria</taxon>
        <taxon>Pseudomonadati</taxon>
        <taxon>Pseudomonadota</taxon>
        <taxon>Alphaproteobacteria</taxon>
        <taxon>Hyphomicrobiales</taxon>
        <taxon>Rhizobiaceae</taxon>
        <taxon>Rhizobium/Agrobacterium group</taxon>
        <taxon>Rhizobium</taxon>
    </lineage>
</organism>
<evidence type="ECO:0000313" key="11">
    <source>
        <dbReference type="Proteomes" id="UP000027180"/>
    </source>
</evidence>
<evidence type="ECO:0000256" key="3">
    <source>
        <dbReference type="ARBA" id="ARBA00022475"/>
    </source>
</evidence>
<evidence type="ECO:0000256" key="8">
    <source>
        <dbReference type="SAM" id="Phobius"/>
    </source>
</evidence>
<evidence type="ECO:0000256" key="4">
    <source>
        <dbReference type="ARBA" id="ARBA00022692"/>
    </source>
</evidence>
<feature type="transmembrane region" description="Helical" evidence="8">
    <location>
        <begin position="34"/>
        <end position="52"/>
    </location>
</feature>
<geneLocation type="plasmid" evidence="10 11">
    <name>pRetIE4771b</name>
</geneLocation>
<gene>
    <name evidence="10" type="ORF">IE4771_PB00230</name>
</gene>
<dbReference type="PANTHER" id="PTHR23513">
    <property type="entry name" value="INTEGRAL MEMBRANE EFFLUX PROTEIN-RELATED"/>
    <property type="match status" value="1"/>
</dbReference>
<evidence type="ECO:0000256" key="2">
    <source>
        <dbReference type="ARBA" id="ARBA00022448"/>
    </source>
</evidence>
<dbReference type="OrthoDB" id="9809918at2"/>